<protein>
    <submittedName>
        <fullName evidence="4">ABC transporter substrate-binding protein</fullName>
    </submittedName>
</protein>
<keyword evidence="5" id="KW-1185">Reference proteome</keyword>
<feature type="domain" description="DUF3502" evidence="3">
    <location>
        <begin position="445"/>
        <end position="513"/>
    </location>
</feature>
<dbReference type="SUPFAM" id="SSF53850">
    <property type="entry name" value="Periplasmic binding protein-like II"/>
    <property type="match status" value="1"/>
</dbReference>
<evidence type="ECO:0000256" key="1">
    <source>
        <dbReference type="ARBA" id="ARBA00022729"/>
    </source>
</evidence>
<evidence type="ECO:0000256" key="2">
    <source>
        <dbReference type="SAM" id="SignalP"/>
    </source>
</evidence>
<comment type="caution">
    <text evidence="4">The sequence shown here is derived from an EMBL/GenBank/DDBJ whole genome shotgun (WGS) entry which is preliminary data.</text>
</comment>
<evidence type="ECO:0000313" key="5">
    <source>
        <dbReference type="Proteomes" id="UP000631576"/>
    </source>
</evidence>
<reference evidence="4 5" key="1">
    <citation type="submission" date="2020-08" db="EMBL/GenBank/DDBJ databases">
        <title>Genome public.</title>
        <authorList>
            <person name="Liu C."/>
            <person name="Sun Q."/>
        </authorList>
    </citation>
    <scope>NUCLEOTIDE SEQUENCE [LARGE SCALE GENOMIC DNA]</scope>
    <source>
        <strain evidence="4 5">NSJ-13</strain>
    </source>
</reference>
<dbReference type="InterPro" id="IPR050490">
    <property type="entry name" value="Bact_solute-bd_prot1"/>
</dbReference>
<organism evidence="4 5">
    <name type="scientific">Ruminococcus hominis</name>
    <dbReference type="NCBI Taxonomy" id="2763065"/>
    <lineage>
        <taxon>Bacteria</taxon>
        <taxon>Bacillati</taxon>
        <taxon>Bacillota</taxon>
        <taxon>Clostridia</taxon>
        <taxon>Eubacteriales</taxon>
        <taxon>Oscillospiraceae</taxon>
        <taxon>Ruminococcus</taxon>
    </lineage>
</organism>
<dbReference type="PANTHER" id="PTHR43649">
    <property type="entry name" value="ARABINOSE-BINDING PROTEIN-RELATED"/>
    <property type="match status" value="1"/>
</dbReference>
<dbReference type="Proteomes" id="UP000631576">
    <property type="component" value="Unassembled WGS sequence"/>
</dbReference>
<feature type="signal peptide" evidence="2">
    <location>
        <begin position="1"/>
        <end position="21"/>
    </location>
</feature>
<dbReference type="EMBL" id="JACOPE010000001">
    <property type="protein sequence ID" value="MBC5682988.1"/>
    <property type="molecule type" value="Genomic_DNA"/>
</dbReference>
<dbReference type="Gene3D" id="3.40.190.10">
    <property type="entry name" value="Periplasmic binding protein-like II"/>
    <property type="match status" value="2"/>
</dbReference>
<dbReference type="PROSITE" id="PS51257">
    <property type="entry name" value="PROKAR_LIPOPROTEIN"/>
    <property type="match status" value="1"/>
</dbReference>
<dbReference type="PANTHER" id="PTHR43649:SF33">
    <property type="entry name" value="POLYGALACTURONAN_RHAMNOGALACTURONAN-BINDING PROTEIN YTCQ"/>
    <property type="match status" value="1"/>
</dbReference>
<gene>
    <name evidence="4" type="ORF">H8S40_05290</name>
</gene>
<evidence type="ECO:0000259" key="3">
    <source>
        <dbReference type="Pfam" id="PF12010"/>
    </source>
</evidence>
<keyword evidence="1 2" id="KW-0732">Signal</keyword>
<dbReference type="Pfam" id="PF12010">
    <property type="entry name" value="DUF3502"/>
    <property type="match status" value="1"/>
</dbReference>
<dbReference type="RefSeq" id="WP_186864766.1">
    <property type="nucleotide sequence ID" value="NZ_JACOPE010000001.1"/>
</dbReference>
<name>A0ABR7G6C5_9FIRM</name>
<proteinExistence type="predicted"/>
<sequence length="515" mass="56597">MKFKKLAALFLVAAMGTTMLAGCGSSEEESGGTEAAADSGETDEITIALMCLSPMDESATDHVEEAINEQLEEKVNVHADIKWFDPNTYATQVPMMIQAGEDLDLMMFTPVPAAGYQSFMSQNQLMDITEYIDEYGKDIKDVMGDYLAATSKDGKIYGVGNMTSLYAAEAICMNKDTLDELGLTDKAEKMTTWSEYQDILKEVTSKTELNGVVNSDQEGSCVSPQPYINGGDSFDDAEWVDVLGDSYQYVYADPDTDEVKCYFASDEWYNNIKMAKEMYDEGLIYKDASTSQEWGESLIKNGVGFSDIKQIENGSLGSFEGSSGHKGLLKEVTTAKVATSAFQKFGFAVPVTAKSPEAAIKVLNLLYGDQEFIDTLTWGVEDVDWVKNDDGTSTYPEGVTADTVQYHTADFLYGDRLLVTPWEGDGADIRDQQKAENEKVEKSKYFGFCVDPSEVTSEITACKNVVDQYKPQLAAGIVSDVDATYKEFISALSAAGMDKILETYQSQLDAWLAEQ</sequence>
<evidence type="ECO:0000313" key="4">
    <source>
        <dbReference type="EMBL" id="MBC5682988.1"/>
    </source>
</evidence>
<feature type="chain" id="PRO_5045484836" evidence="2">
    <location>
        <begin position="22"/>
        <end position="515"/>
    </location>
</feature>
<dbReference type="InterPro" id="IPR022627">
    <property type="entry name" value="DUF3502"/>
</dbReference>
<accession>A0ABR7G6C5</accession>